<keyword evidence="10 20" id="KW-1133">Transmembrane helix</keyword>
<evidence type="ECO:0000256" key="2">
    <source>
        <dbReference type="ARBA" id="ARBA00022527"/>
    </source>
</evidence>
<keyword evidence="7 17" id="KW-0547">Nucleotide-binding</keyword>
<dbReference type="PROSITE" id="PS50927">
    <property type="entry name" value="BULB_LECTIN"/>
    <property type="match status" value="1"/>
</dbReference>
<dbReference type="PANTHER" id="PTHR47976:SF15">
    <property type="entry name" value="G-TYPE LECTIN S-RECEPTOR-LIKE SERINE_THREONINE-PROTEIN KINASE RLK1"/>
    <property type="match status" value="1"/>
</dbReference>
<sequence length="790" mass="88948">MSHLFTLLFIPFSVVLAQFNGLVTLNETLTAGDKDAFWLSPSKDFAFGFHRLNNNDNVLDFHFTDEHYLLAIWYYKLGPDVTIVWHANTTTVPKGSTLELNIHTGLVLITSSSQSGDQVVWKTELKEGEGGGGGGFVSYGLMKDTGNFVLLDENRKVIWESFRHPTNTLLPTQTMKIGDVLYSQKSLTDFSPGEFKFSLHENGNVLLNFTSLFNFETPVTYHKIGFNIGGHAYQINFDAKGNLYLLSSDRKICIAKSDDAIVSPSKHYLKVTLNFHGVLSLSYCPKSNHNTTEMSWKVLKAIPDDICNDLIVPRSMGTGPCGYNSICKVRVDGIPTCKCPLGYSFLNPNSNYSGCKPDFQQLCDHNGNKMMSMKDLPKTDWPQSDYELIEPSDYEECKNNCLLDCNCFVAIFNFDNNRCFKNRLPLSNGRESETLKHSMASIKYMNASLINTLHIPSSNRTYKIIMTLMFILLGGSLLINAVVLSSSLLNCSNKLIRSNGNSVVMSLRQFTCKELTEATNGFKEELGRGSYGIVYKGQTEFGTDIAVKLLKRLFSENEKEFQAELNIIGQTHQKNLVKLVGYCNERKHRLLVYEYMSNGTLASFLFRGPKPSWNQRTRIAIGIARGLFYLHEDCSTTQIIHCDIKPQNVLLDDCHNARISDFGMAKILGLSQTHNSSSSNKTSIRGTKGYIAPEWFRSSSSTTITTKVDVYSYGVMLLEIVSCRRNEIDLVDLVYECYNNERLEDLVENDIEAMDEIEMVERKLDNNNMVKDGDQEFNAEVISIGCTNKP</sequence>
<organism evidence="25 26">
    <name type="scientific">Cannabis sativa</name>
    <name type="common">Hemp</name>
    <name type="synonym">Marijuana</name>
    <dbReference type="NCBI Taxonomy" id="3483"/>
    <lineage>
        <taxon>Eukaryota</taxon>
        <taxon>Viridiplantae</taxon>
        <taxon>Streptophyta</taxon>
        <taxon>Embryophyta</taxon>
        <taxon>Tracheophyta</taxon>
        <taxon>Spermatophyta</taxon>
        <taxon>Magnoliopsida</taxon>
        <taxon>eudicotyledons</taxon>
        <taxon>Gunneridae</taxon>
        <taxon>Pentapetalae</taxon>
        <taxon>rosids</taxon>
        <taxon>fabids</taxon>
        <taxon>Rosales</taxon>
        <taxon>Cannabaceae</taxon>
        <taxon>Cannabis</taxon>
    </lineage>
</organism>
<dbReference type="AlphaFoldDB" id="A0A803PX11"/>
<evidence type="ECO:0000256" key="3">
    <source>
        <dbReference type="ARBA" id="ARBA00022536"/>
    </source>
</evidence>
<reference evidence="25" key="2">
    <citation type="submission" date="2021-03" db="UniProtKB">
        <authorList>
            <consortium name="EnsemblPlants"/>
        </authorList>
    </citation>
    <scope>IDENTIFICATION</scope>
</reference>
<evidence type="ECO:0000313" key="26">
    <source>
        <dbReference type="Proteomes" id="UP000596661"/>
    </source>
</evidence>
<dbReference type="EMBL" id="UZAU01000623">
    <property type="status" value="NOT_ANNOTATED_CDS"/>
    <property type="molecule type" value="Genomic_DNA"/>
</dbReference>
<dbReference type="InterPro" id="IPR011009">
    <property type="entry name" value="Kinase-like_dom_sf"/>
</dbReference>
<feature type="domain" description="EGF-like" evidence="23">
    <location>
        <begin position="303"/>
        <end position="349"/>
    </location>
</feature>
<feature type="domain" description="Bulb-type lectin" evidence="24">
    <location>
        <begin position="36"/>
        <end position="163"/>
    </location>
</feature>
<dbReference type="InterPro" id="IPR017441">
    <property type="entry name" value="Protein_kinase_ATP_BS"/>
</dbReference>
<dbReference type="PROSITE" id="PS00107">
    <property type="entry name" value="PROTEIN_KINASE_ATP"/>
    <property type="match status" value="1"/>
</dbReference>
<dbReference type="PROSITE" id="PS50026">
    <property type="entry name" value="EGF_3"/>
    <property type="match status" value="1"/>
</dbReference>
<protein>
    <recommendedName>
        <fullName evidence="17">Receptor-like serine/threonine-protein kinase</fullName>
        <ecNumber evidence="17">2.7.11.1</ecNumber>
    </recommendedName>
</protein>
<gene>
    <name evidence="25" type="primary">LOC115720554</name>
</gene>
<dbReference type="SUPFAM" id="SSF56112">
    <property type="entry name" value="Protein kinase-like (PK-like)"/>
    <property type="match status" value="1"/>
</dbReference>
<reference evidence="25" key="1">
    <citation type="submission" date="2018-11" db="EMBL/GenBank/DDBJ databases">
        <authorList>
            <person name="Grassa J C."/>
        </authorList>
    </citation>
    <scope>NUCLEOTIDE SEQUENCE [LARGE SCALE GENOMIC DNA]</scope>
</reference>
<dbReference type="InterPro" id="IPR000719">
    <property type="entry name" value="Prot_kinase_dom"/>
</dbReference>
<evidence type="ECO:0000256" key="7">
    <source>
        <dbReference type="ARBA" id="ARBA00022741"/>
    </source>
</evidence>
<evidence type="ECO:0000256" key="19">
    <source>
        <dbReference type="PROSITE-ProRule" id="PRU10141"/>
    </source>
</evidence>
<evidence type="ECO:0000256" key="10">
    <source>
        <dbReference type="ARBA" id="ARBA00022989"/>
    </source>
</evidence>
<dbReference type="Pfam" id="PF01453">
    <property type="entry name" value="B_lectin"/>
    <property type="match status" value="1"/>
</dbReference>
<dbReference type="PIRSF" id="PIRSF000641">
    <property type="entry name" value="SRK"/>
    <property type="match status" value="1"/>
</dbReference>
<feature type="chain" id="PRO_5031459422" description="Receptor-like serine/threonine-protein kinase" evidence="21">
    <location>
        <begin position="18"/>
        <end position="790"/>
    </location>
</feature>
<evidence type="ECO:0000256" key="4">
    <source>
        <dbReference type="ARBA" id="ARBA00022679"/>
    </source>
</evidence>
<dbReference type="SUPFAM" id="SSF51110">
    <property type="entry name" value="alpha-D-mannose-specific plant lectins"/>
    <property type="match status" value="1"/>
</dbReference>
<evidence type="ECO:0000256" key="20">
    <source>
        <dbReference type="SAM" id="Phobius"/>
    </source>
</evidence>
<evidence type="ECO:0000256" key="18">
    <source>
        <dbReference type="PROSITE-ProRule" id="PRU00076"/>
    </source>
</evidence>
<evidence type="ECO:0000256" key="16">
    <source>
        <dbReference type="ARBA" id="ARBA00048679"/>
    </source>
</evidence>
<proteinExistence type="inferred from homology"/>
<dbReference type="FunFam" id="1.10.510.10:FF:001023">
    <property type="entry name" value="Os07g0541700 protein"/>
    <property type="match status" value="1"/>
</dbReference>
<dbReference type="EnsemblPlants" id="evm.model.06.2091">
    <property type="protein sequence ID" value="cds.evm.model.06.2091"/>
    <property type="gene ID" value="evm.TU.06.2091"/>
</dbReference>
<dbReference type="SMART" id="SM00108">
    <property type="entry name" value="B_lectin"/>
    <property type="match status" value="1"/>
</dbReference>
<dbReference type="PROSITE" id="PS50011">
    <property type="entry name" value="PROTEIN_KINASE_DOM"/>
    <property type="match status" value="1"/>
</dbReference>
<keyword evidence="13" id="KW-0675">Receptor</keyword>
<keyword evidence="3 18" id="KW-0245">EGF-like domain</keyword>
<dbReference type="Gramene" id="evm.model.06.2091">
    <property type="protein sequence ID" value="cds.evm.model.06.2091"/>
    <property type="gene ID" value="evm.TU.06.2091"/>
</dbReference>
<dbReference type="EC" id="2.7.11.1" evidence="17"/>
<feature type="binding site" evidence="19">
    <location>
        <position position="548"/>
    </location>
    <ligand>
        <name>ATP</name>
        <dbReference type="ChEBI" id="CHEBI:30616"/>
    </ligand>
</feature>
<evidence type="ECO:0000256" key="12">
    <source>
        <dbReference type="ARBA" id="ARBA00023157"/>
    </source>
</evidence>
<feature type="signal peptide" evidence="21">
    <location>
        <begin position="1"/>
        <end position="17"/>
    </location>
</feature>
<evidence type="ECO:0000259" key="22">
    <source>
        <dbReference type="PROSITE" id="PS50011"/>
    </source>
</evidence>
<keyword evidence="6 21" id="KW-0732">Signal</keyword>
<evidence type="ECO:0000256" key="21">
    <source>
        <dbReference type="SAM" id="SignalP"/>
    </source>
</evidence>
<feature type="transmembrane region" description="Helical" evidence="20">
    <location>
        <begin position="464"/>
        <end position="489"/>
    </location>
</feature>
<dbReference type="GO" id="GO:0004674">
    <property type="term" value="F:protein serine/threonine kinase activity"/>
    <property type="evidence" value="ECO:0007669"/>
    <property type="project" value="UniProtKB-KW"/>
</dbReference>
<keyword evidence="4 17" id="KW-0808">Transferase</keyword>
<keyword evidence="8 17" id="KW-0418">Kinase</keyword>
<keyword evidence="9 17" id="KW-0067">ATP-binding</keyword>
<dbReference type="GO" id="GO:0005524">
    <property type="term" value="F:ATP binding"/>
    <property type="evidence" value="ECO:0007669"/>
    <property type="project" value="UniProtKB-UniRule"/>
</dbReference>
<keyword evidence="5 20" id="KW-0812">Transmembrane</keyword>
<dbReference type="Proteomes" id="UP000596661">
    <property type="component" value="Chromosome 6"/>
</dbReference>
<dbReference type="InterPro" id="IPR051343">
    <property type="entry name" value="G-type_lectin_kinases/EP1-like"/>
</dbReference>
<evidence type="ECO:0000256" key="14">
    <source>
        <dbReference type="ARBA" id="ARBA00023180"/>
    </source>
</evidence>
<feature type="domain" description="Protein kinase" evidence="22">
    <location>
        <begin position="520"/>
        <end position="790"/>
    </location>
</feature>
<keyword evidence="14" id="KW-0325">Glycoprotein</keyword>
<dbReference type="FunFam" id="3.30.200.20:FF:000059">
    <property type="entry name" value="S-receptor-like serine/threonine-protein kinase"/>
    <property type="match status" value="1"/>
</dbReference>
<comment type="catalytic activity">
    <reaction evidence="15 17">
        <text>L-threonyl-[protein] + ATP = O-phospho-L-threonyl-[protein] + ADP + H(+)</text>
        <dbReference type="Rhea" id="RHEA:46608"/>
        <dbReference type="Rhea" id="RHEA-COMP:11060"/>
        <dbReference type="Rhea" id="RHEA-COMP:11605"/>
        <dbReference type="ChEBI" id="CHEBI:15378"/>
        <dbReference type="ChEBI" id="CHEBI:30013"/>
        <dbReference type="ChEBI" id="CHEBI:30616"/>
        <dbReference type="ChEBI" id="CHEBI:61977"/>
        <dbReference type="ChEBI" id="CHEBI:456216"/>
        <dbReference type="EC" id="2.7.11.1"/>
    </reaction>
</comment>
<dbReference type="Gene3D" id="2.90.10.10">
    <property type="entry name" value="Bulb-type lectin domain"/>
    <property type="match status" value="1"/>
</dbReference>
<comment type="similarity">
    <text evidence="17">Belongs to the protein kinase superfamily. Ser/Thr protein kinase family.</text>
</comment>
<dbReference type="InterPro" id="IPR000742">
    <property type="entry name" value="EGF"/>
</dbReference>
<evidence type="ECO:0000256" key="9">
    <source>
        <dbReference type="ARBA" id="ARBA00022840"/>
    </source>
</evidence>
<evidence type="ECO:0000256" key="13">
    <source>
        <dbReference type="ARBA" id="ARBA00023170"/>
    </source>
</evidence>
<dbReference type="InterPro" id="IPR008271">
    <property type="entry name" value="Ser/Thr_kinase_AS"/>
</dbReference>
<dbReference type="InterPro" id="IPR036426">
    <property type="entry name" value="Bulb-type_lectin_dom_sf"/>
</dbReference>
<comment type="catalytic activity">
    <reaction evidence="16 17">
        <text>L-seryl-[protein] + ATP = O-phospho-L-seryl-[protein] + ADP + H(+)</text>
        <dbReference type="Rhea" id="RHEA:17989"/>
        <dbReference type="Rhea" id="RHEA-COMP:9863"/>
        <dbReference type="Rhea" id="RHEA-COMP:11604"/>
        <dbReference type="ChEBI" id="CHEBI:15378"/>
        <dbReference type="ChEBI" id="CHEBI:29999"/>
        <dbReference type="ChEBI" id="CHEBI:30616"/>
        <dbReference type="ChEBI" id="CHEBI:83421"/>
        <dbReference type="ChEBI" id="CHEBI:456216"/>
        <dbReference type="EC" id="2.7.11.1"/>
    </reaction>
</comment>
<keyword evidence="2 17" id="KW-0723">Serine/threonine-protein kinase</keyword>
<dbReference type="Gene3D" id="3.30.200.20">
    <property type="entry name" value="Phosphorylase Kinase, domain 1"/>
    <property type="match status" value="1"/>
</dbReference>
<dbReference type="InterPro" id="IPR001480">
    <property type="entry name" value="Bulb-type_lectin_dom"/>
</dbReference>
<dbReference type="Gene3D" id="1.10.510.10">
    <property type="entry name" value="Transferase(Phosphotransferase) domain 1"/>
    <property type="match status" value="1"/>
</dbReference>
<keyword evidence="11 20" id="KW-0472">Membrane</keyword>
<evidence type="ECO:0000259" key="23">
    <source>
        <dbReference type="PROSITE" id="PS50026"/>
    </source>
</evidence>
<evidence type="ECO:0000259" key="24">
    <source>
        <dbReference type="PROSITE" id="PS50927"/>
    </source>
</evidence>
<keyword evidence="12" id="KW-1015">Disulfide bond</keyword>
<comment type="caution">
    <text evidence="18">Lacks conserved residue(s) required for the propagation of feature annotation.</text>
</comment>
<keyword evidence="26" id="KW-1185">Reference proteome</keyword>
<evidence type="ECO:0000256" key="11">
    <source>
        <dbReference type="ARBA" id="ARBA00023136"/>
    </source>
</evidence>
<evidence type="ECO:0000256" key="1">
    <source>
        <dbReference type="ARBA" id="ARBA00004479"/>
    </source>
</evidence>
<evidence type="ECO:0000256" key="6">
    <source>
        <dbReference type="ARBA" id="ARBA00022729"/>
    </source>
</evidence>
<dbReference type="Pfam" id="PF00069">
    <property type="entry name" value="Pkinase"/>
    <property type="match status" value="1"/>
</dbReference>
<comment type="subcellular location">
    <subcellularLocation>
        <location evidence="1">Membrane</location>
        <topology evidence="1">Single-pass type I membrane protein</topology>
    </subcellularLocation>
</comment>
<evidence type="ECO:0000313" key="25">
    <source>
        <dbReference type="EnsemblPlants" id="cds.evm.model.06.2091"/>
    </source>
</evidence>
<dbReference type="PANTHER" id="PTHR47976">
    <property type="entry name" value="G-TYPE LECTIN S-RECEPTOR-LIKE SERINE/THREONINE-PROTEIN KINASE SD2-5"/>
    <property type="match status" value="1"/>
</dbReference>
<evidence type="ECO:0000256" key="5">
    <source>
        <dbReference type="ARBA" id="ARBA00022692"/>
    </source>
</evidence>
<evidence type="ECO:0000256" key="17">
    <source>
        <dbReference type="PIRNR" id="PIRNR000641"/>
    </source>
</evidence>
<dbReference type="InterPro" id="IPR024171">
    <property type="entry name" value="SRK-like_kinase"/>
</dbReference>
<name>A0A803PX11_CANSA</name>
<dbReference type="GO" id="GO:0016020">
    <property type="term" value="C:membrane"/>
    <property type="evidence" value="ECO:0007669"/>
    <property type="project" value="UniProtKB-SubCell"/>
</dbReference>
<evidence type="ECO:0000256" key="15">
    <source>
        <dbReference type="ARBA" id="ARBA00047899"/>
    </source>
</evidence>
<dbReference type="SMART" id="SM00220">
    <property type="entry name" value="S_TKc"/>
    <property type="match status" value="1"/>
</dbReference>
<dbReference type="PROSITE" id="PS00108">
    <property type="entry name" value="PROTEIN_KINASE_ST"/>
    <property type="match status" value="1"/>
</dbReference>
<evidence type="ECO:0000256" key="8">
    <source>
        <dbReference type="ARBA" id="ARBA00022777"/>
    </source>
</evidence>
<accession>A0A803PX11</accession>